<comment type="caution">
    <text evidence="7">The sequence shown here is derived from an EMBL/GenBank/DDBJ whole genome shotgun (WGS) entry which is preliminary data.</text>
</comment>
<dbReference type="NCBIfam" id="TIGR00543">
    <property type="entry name" value="isochor_syn"/>
    <property type="match status" value="1"/>
</dbReference>
<reference evidence="7 8" key="1">
    <citation type="journal article" date="2015" name="Stand. Genomic Sci.">
        <title>Genomic Encyclopedia of Bacterial and Archaeal Type Strains, Phase III: the genomes of soil and plant-associated and newly described type strains.</title>
        <authorList>
            <person name="Whitman W.B."/>
            <person name="Woyke T."/>
            <person name="Klenk H.P."/>
            <person name="Zhou Y."/>
            <person name="Lilburn T.G."/>
            <person name="Beck B.J."/>
            <person name="De Vos P."/>
            <person name="Vandamme P."/>
            <person name="Eisen J.A."/>
            <person name="Garrity G."/>
            <person name="Hugenholtz P."/>
            <person name="Kyrpides N.C."/>
        </authorList>
    </citation>
    <scope>NUCLEOTIDE SEQUENCE [LARGE SCALE GENOMIC DNA]</scope>
    <source>
        <strain evidence="7 8">CGMCC 1.5364</strain>
    </source>
</reference>
<evidence type="ECO:0000259" key="6">
    <source>
        <dbReference type="Pfam" id="PF00425"/>
    </source>
</evidence>
<accession>A0A562NGP7</accession>
<dbReference type="EC" id="5.4.4.2" evidence="3"/>
<dbReference type="InterPro" id="IPR005801">
    <property type="entry name" value="ADC_synthase"/>
</dbReference>
<dbReference type="GO" id="GO:0009697">
    <property type="term" value="P:salicylic acid biosynthetic process"/>
    <property type="evidence" value="ECO:0007669"/>
    <property type="project" value="TreeGrafter"/>
</dbReference>
<protein>
    <recommendedName>
        <fullName evidence="3">isochorismate synthase</fullName>
        <ecNumber evidence="3">5.4.4.2</ecNumber>
    </recommendedName>
    <alternativeName>
        <fullName evidence="5">Isochorismate mutase</fullName>
    </alternativeName>
</protein>
<organism evidence="7 8">
    <name type="scientific">Paracoccus sulfuroxidans</name>
    <dbReference type="NCBI Taxonomy" id="384678"/>
    <lineage>
        <taxon>Bacteria</taxon>
        <taxon>Pseudomonadati</taxon>
        <taxon>Pseudomonadota</taxon>
        <taxon>Alphaproteobacteria</taxon>
        <taxon>Rhodobacterales</taxon>
        <taxon>Paracoccaceae</taxon>
        <taxon>Paracoccus</taxon>
    </lineage>
</organism>
<keyword evidence="8" id="KW-1185">Reference proteome</keyword>
<evidence type="ECO:0000313" key="7">
    <source>
        <dbReference type="EMBL" id="TWI31274.1"/>
    </source>
</evidence>
<dbReference type="AlphaFoldDB" id="A0A562NGP7"/>
<proteinExistence type="inferred from homology"/>
<dbReference type="SUPFAM" id="SSF56322">
    <property type="entry name" value="ADC synthase"/>
    <property type="match status" value="1"/>
</dbReference>
<dbReference type="InterPro" id="IPR004561">
    <property type="entry name" value="IsoChor_synthase"/>
</dbReference>
<dbReference type="RefSeq" id="WP_145399218.1">
    <property type="nucleotide sequence ID" value="NZ_VLKU01000010.1"/>
</dbReference>
<name>A0A562NGP7_9RHOB</name>
<evidence type="ECO:0000256" key="4">
    <source>
        <dbReference type="ARBA" id="ARBA00023235"/>
    </source>
</evidence>
<evidence type="ECO:0000256" key="1">
    <source>
        <dbReference type="ARBA" id="ARBA00000799"/>
    </source>
</evidence>
<evidence type="ECO:0000256" key="3">
    <source>
        <dbReference type="ARBA" id="ARBA00012824"/>
    </source>
</evidence>
<dbReference type="Pfam" id="PF00425">
    <property type="entry name" value="Chorismate_bind"/>
    <property type="match status" value="1"/>
</dbReference>
<dbReference type="Gene3D" id="3.60.120.10">
    <property type="entry name" value="Anthranilate synthase"/>
    <property type="match status" value="1"/>
</dbReference>
<dbReference type="EMBL" id="VLKU01000010">
    <property type="protein sequence ID" value="TWI31274.1"/>
    <property type="molecule type" value="Genomic_DNA"/>
</dbReference>
<dbReference type="PANTHER" id="PTHR42839">
    <property type="entry name" value="ISOCHORISMATE SYNTHASE ENTC"/>
    <property type="match status" value="1"/>
</dbReference>
<evidence type="ECO:0000256" key="2">
    <source>
        <dbReference type="ARBA" id="ARBA00005297"/>
    </source>
</evidence>
<evidence type="ECO:0000256" key="5">
    <source>
        <dbReference type="ARBA" id="ARBA00041564"/>
    </source>
</evidence>
<dbReference type="InterPro" id="IPR015890">
    <property type="entry name" value="Chorismate_C"/>
</dbReference>
<sequence>MSFLAEFPATGKFDDSSQIDAFSFNGPDGFVAGRGDAVAVPPGPAASLADRLSALALQPGEIIGGAMPFDKTRDDCLWRAGSIRSKAARPVASQPAPLREFSLLPEPWAEDYAAQVREALGHLGAERPDALQKIVLARSLLIQSPAPIAVNALLARLGHDPAATAFRVRLSGDAEGAAEGPEMQSRHLVGATPELLLRKRGTRVSSHPLAGSARRARDAAEDRRIAQTLSGSEKDRREHGYVVDYILDTLAPYCTDLSAPRGIEVTHTANMWHLGTEIVGTLCDSDLPAAVLASILHPTPAICGVPVAAATQLIGELEPVPREFYAGTVGWSDAAGDGTWYVAIRCADVMGATARLFAGAGIVLGSDPMSEAIETGAKFGALLAALGIPADAVVAGLVQGN</sequence>
<dbReference type="GO" id="GO:0008909">
    <property type="term" value="F:isochorismate synthase activity"/>
    <property type="evidence" value="ECO:0007669"/>
    <property type="project" value="UniProtKB-EC"/>
</dbReference>
<dbReference type="Proteomes" id="UP000316225">
    <property type="component" value="Unassembled WGS sequence"/>
</dbReference>
<gene>
    <name evidence="7" type="ORF">IQ24_03132</name>
</gene>
<feature type="domain" description="Chorismate-utilising enzyme C-terminal" evidence="6">
    <location>
        <begin position="110"/>
        <end position="378"/>
    </location>
</feature>
<comment type="similarity">
    <text evidence="2">Belongs to the isochorismate synthase family.</text>
</comment>
<dbReference type="PANTHER" id="PTHR42839:SF2">
    <property type="entry name" value="ISOCHORISMATE SYNTHASE ENTC"/>
    <property type="match status" value="1"/>
</dbReference>
<keyword evidence="4" id="KW-0413">Isomerase</keyword>
<dbReference type="OrthoDB" id="9806579at2"/>
<comment type="catalytic activity">
    <reaction evidence="1">
        <text>chorismate = isochorismate</text>
        <dbReference type="Rhea" id="RHEA:18985"/>
        <dbReference type="ChEBI" id="CHEBI:29748"/>
        <dbReference type="ChEBI" id="CHEBI:29780"/>
        <dbReference type="EC" id="5.4.4.2"/>
    </reaction>
</comment>
<evidence type="ECO:0000313" key="8">
    <source>
        <dbReference type="Proteomes" id="UP000316225"/>
    </source>
</evidence>